<dbReference type="EC" id="3.6.1.-" evidence="3"/>
<dbReference type="AlphaFoldDB" id="A0A3B0W3N7"/>
<dbReference type="InterPro" id="IPR039461">
    <property type="entry name" value="Peptidase_M49"/>
</dbReference>
<dbReference type="PANTHER" id="PTHR23422:SF9">
    <property type="entry name" value="ZN-DEPENDENT HYDROLASE"/>
    <property type="match status" value="1"/>
</dbReference>
<evidence type="ECO:0000256" key="1">
    <source>
        <dbReference type="ARBA" id="ARBA00022723"/>
    </source>
</evidence>
<dbReference type="GO" id="GO:0008239">
    <property type="term" value="F:dipeptidyl-peptidase activity"/>
    <property type="evidence" value="ECO:0007669"/>
    <property type="project" value="TreeGrafter"/>
</dbReference>
<dbReference type="GO" id="GO:0005737">
    <property type="term" value="C:cytoplasm"/>
    <property type="evidence" value="ECO:0007669"/>
    <property type="project" value="TreeGrafter"/>
</dbReference>
<organism evidence="3">
    <name type="scientific">hydrothermal vent metagenome</name>
    <dbReference type="NCBI Taxonomy" id="652676"/>
    <lineage>
        <taxon>unclassified sequences</taxon>
        <taxon>metagenomes</taxon>
        <taxon>ecological metagenomes</taxon>
    </lineage>
</organism>
<accession>A0A3B0W3N7</accession>
<dbReference type="GO" id="GO:0046872">
    <property type="term" value="F:metal ion binding"/>
    <property type="evidence" value="ECO:0007669"/>
    <property type="project" value="UniProtKB-KW"/>
</dbReference>
<keyword evidence="2 3" id="KW-0378">Hydrolase</keyword>
<dbReference type="EMBL" id="UOFB01000103">
    <property type="protein sequence ID" value="VAW45882.1"/>
    <property type="molecule type" value="Genomic_DNA"/>
</dbReference>
<dbReference type="PANTHER" id="PTHR23422">
    <property type="entry name" value="DIPEPTIDYL PEPTIDASE III-RELATED"/>
    <property type="match status" value="1"/>
</dbReference>
<gene>
    <name evidence="3" type="ORF">MNBD_GAMMA04-1263</name>
</gene>
<protein>
    <submittedName>
        <fullName evidence="3">Nudix hydrolase 3</fullName>
        <ecNumber evidence="3">3.6.1.-</ecNumber>
    </submittedName>
</protein>
<proteinExistence type="predicted"/>
<sequence>MSPIKLDHYTFMAGIFSSARFGSTSAHGVASMLRFNYFAQHQAFNFDANTGYYSVNPEKMSKAIKTLSNKILTLQGNGDYTGVEQWVQQHGNVSPQLKAALDRLNNIPVDIVFKQGTEQLDLTEELVQE</sequence>
<keyword evidence="1" id="KW-0479">Metal-binding</keyword>
<evidence type="ECO:0000256" key="2">
    <source>
        <dbReference type="ARBA" id="ARBA00022801"/>
    </source>
</evidence>
<name>A0A3B0W3N7_9ZZZZ</name>
<reference evidence="3" key="1">
    <citation type="submission" date="2018-06" db="EMBL/GenBank/DDBJ databases">
        <authorList>
            <person name="Zhirakovskaya E."/>
        </authorList>
    </citation>
    <scope>NUCLEOTIDE SEQUENCE</scope>
</reference>
<evidence type="ECO:0000313" key="3">
    <source>
        <dbReference type="EMBL" id="VAW45882.1"/>
    </source>
</evidence>